<gene>
    <name evidence="1" type="ORF">S12H4_24806</name>
</gene>
<proteinExistence type="predicted"/>
<name>X1RM17_9ZZZZ</name>
<reference evidence="1" key="1">
    <citation type="journal article" date="2014" name="Front. Microbiol.">
        <title>High frequency of phylogenetically diverse reductive dehalogenase-homologous genes in deep subseafloor sedimentary metagenomes.</title>
        <authorList>
            <person name="Kawai M."/>
            <person name="Futagami T."/>
            <person name="Toyoda A."/>
            <person name="Takaki Y."/>
            <person name="Nishi S."/>
            <person name="Hori S."/>
            <person name="Arai W."/>
            <person name="Tsubouchi T."/>
            <person name="Morono Y."/>
            <person name="Uchiyama I."/>
            <person name="Ito T."/>
            <person name="Fujiyama A."/>
            <person name="Inagaki F."/>
            <person name="Takami H."/>
        </authorList>
    </citation>
    <scope>NUCLEOTIDE SEQUENCE</scope>
    <source>
        <strain evidence="1">Expedition CK06-06</strain>
    </source>
</reference>
<dbReference type="AlphaFoldDB" id="X1RM17"/>
<dbReference type="EMBL" id="BARW01013603">
    <property type="protein sequence ID" value="GAI81688.1"/>
    <property type="molecule type" value="Genomic_DNA"/>
</dbReference>
<sequence length="134" mass="14968">EDISFTDEEISKGIKYKNIPLSISGIEIKNAIIEEAIKHKEDIAPLELKVWEGVIKDKKIEVSIWERDEGVKLLGPATLNKVWVQDGKISGLPSDKSLEGGVDTGLSYLEGIASEMAYNVEILLDQNKDSYEHR</sequence>
<feature type="non-terminal residue" evidence="1">
    <location>
        <position position="1"/>
    </location>
</feature>
<feature type="non-terminal residue" evidence="1">
    <location>
        <position position="134"/>
    </location>
</feature>
<organism evidence="1">
    <name type="scientific">marine sediment metagenome</name>
    <dbReference type="NCBI Taxonomy" id="412755"/>
    <lineage>
        <taxon>unclassified sequences</taxon>
        <taxon>metagenomes</taxon>
        <taxon>ecological metagenomes</taxon>
    </lineage>
</organism>
<evidence type="ECO:0000313" key="1">
    <source>
        <dbReference type="EMBL" id="GAI81688.1"/>
    </source>
</evidence>
<comment type="caution">
    <text evidence="1">The sequence shown here is derived from an EMBL/GenBank/DDBJ whole genome shotgun (WGS) entry which is preliminary data.</text>
</comment>
<accession>X1RM17</accession>
<protein>
    <submittedName>
        <fullName evidence="1">Uncharacterized protein</fullName>
    </submittedName>
</protein>